<evidence type="ECO:0000313" key="2">
    <source>
        <dbReference type="Proteomes" id="UP000094444"/>
    </source>
</evidence>
<accession>A0A2P5I390</accession>
<dbReference type="InParanoid" id="A0A2P5I390"/>
<protein>
    <recommendedName>
        <fullName evidence="3">N-acetyltransferase domain-containing protein</fullName>
    </recommendedName>
</protein>
<keyword evidence="2" id="KW-1185">Reference proteome</keyword>
<reference evidence="1" key="1">
    <citation type="submission" date="2017-09" db="EMBL/GenBank/DDBJ databases">
        <title>Polyketide synthases of a Diaporthe helianthi virulent isolate.</title>
        <authorList>
            <person name="Baroncelli R."/>
        </authorList>
    </citation>
    <scope>NUCLEOTIDE SEQUENCE [LARGE SCALE GENOMIC DNA]</scope>
    <source>
        <strain evidence="1">7/96</strain>
    </source>
</reference>
<gene>
    <name evidence="1" type="ORF">DHEL01_v204639</name>
</gene>
<proteinExistence type="predicted"/>
<name>A0A2P5I390_DIAHE</name>
<dbReference type="OrthoDB" id="5169850at2759"/>
<dbReference type="AlphaFoldDB" id="A0A2P5I390"/>
<dbReference type="Proteomes" id="UP000094444">
    <property type="component" value="Unassembled WGS sequence"/>
</dbReference>
<evidence type="ECO:0000313" key="1">
    <source>
        <dbReference type="EMBL" id="POS76976.1"/>
    </source>
</evidence>
<dbReference type="EMBL" id="MAVT02000314">
    <property type="protein sequence ID" value="POS76976.1"/>
    <property type="molecule type" value="Genomic_DNA"/>
</dbReference>
<dbReference type="InterPro" id="IPR016181">
    <property type="entry name" value="Acyl_CoA_acyltransferase"/>
</dbReference>
<dbReference type="SUPFAM" id="SSF55729">
    <property type="entry name" value="Acyl-CoA N-acyltransferases (Nat)"/>
    <property type="match status" value="1"/>
</dbReference>
<sequence length="272" mass="30882">MANPTNLPSRYEIRRLAPEHAQWVGAVMCHSNVFHSTIFPHVYPEAMGARFNRMMRGVPYLVDHQISSGLSLGVFDKEYQFRKPDSALTNGKFYWDPEHNDYTGEELLEAMDFPLVSIALSYDGIDKLDHDRMEPLAASLPVFGTCYAELDARDPRPLESWRPAKRRGEILMRNATSTRHEYEGKGIMGALARYLMRDAAARGYKAINIECFSDAVTHVWSEPPSPFKGEVVASFRTDEYEEEQDGKKVKPFASANAIAKQLITRVWTTLSD</sequence>
<dbReference type="Gene3D" id="3.40.630.30">
    <property type="match status" value="1"/>
</dbReference>
<organism evidence="1 2">
    <name type="scientific">Diaporthe helianthi</name>
    <dbReference type="NCBI Taxonomy" id="158607"/>
    <lineage>
        <taxon>Eukaryota</taxon>
        <taxon>Fungi</taxon>
        <taxon>Dikarya</taxon>
        <taxon>Ascomycota</taxon>
        <taxon>Pezizomycotina</taxon>
        <taxon>Sordariomycetes</taxon>
        <taxon>Sordariomycetidae</taxon>
        <taxon>Diaporthales</taxon>
        <taxon>Diaporthaceae</taxon>
        <taxon>Diaporthe</taxon>
    </lineage>
</organism>
<comment type="caution">
    <text evidence="1">The sequence shown here is derived from an EMBL/GenBank/DDBJ whole genome shotgun (WGS) entry which is preliminary data.</text>
</comment>
<evidence type="ECO:0008006" key="3">
    <source>
        <dbReference type="Google" id="ProtNLM"/>
    </source>
</evidence>